<sequence>MAHPVHRPRRLRRSAALRDMVRETRLSPTDFIYPLFVVEGRDVRRPISSMPGIFNLSLEHAVKEAKLAKSLGVPSVILFGIPDHKDARGTQAYATDGIVQRAIREIKAAEPDLQVIADVCLCEYTDHGHCGVLDGNHVANDATLPLLAQMAVTCAQAGADIIAPSDMMDGRIGAIRKALDEVKHQDTPIMAYSAKYASGFYGPFREAAQSTPQFGDRRGYQMDPGNVREAIRETALDVDEGADFIMVKPALSYLDVIRALRENFDLPLAAYNVSGEYAMLKAAGQNGWVDYERVMMEVLTSIKRAGADLVITYHALEAAKLL</sequence>
<feature type="binding site" evidence="10">
    <location>
        <position position="217"/>
    </location>
    <ligand>
        <name>5-aminolevulinate</name>
        <dbReference type="ChEBI" id="CHEBI:356416"/>
        <label>1</label>
    </ligand>
</feature>
<dbReference type="EC" id="4.2.1.24" evidence="3 13"/>
<protein>
    <recommendedName>
        <fullName evidence="4 13">Delta-aminolevulinic acid dehydratase</fullName>
        <ecNumber evidence="3 13">4.2.1.24</ecNumber>
    </recommendedName>
</protein>
<dbReference type="NCBIfam" id="NF006762">
    <property type="entry name" value="PRK09283.1"/>
    <property type="match status" value="1"/>
</dbReference>
<dbReference type="OrthoDB" id="9805001at2"/>
<dbReference type="Proteomes" id="UP000268313">
    <property type="component" value="Unassembled WGS sequence"/>
</dbReference>
<comment type="catalytic activity">
    <reaction evidence="8 13">
        <text>2 5-aminolevulinate = porphobilinogen + 2 H2O + H(+)</text>
        <dbReference type="Rhea" id="RHEA:24064"/>
        <dbReference type="ChEBI" id="CHEBI:15377"/>
        <dbReference type="ChEBI" id="CHEBI:15378"/>
        <dbReference type="ChEBI" id="CHEBI:58126"/>
        <dbReference type="ChEBI" id="CHEBI:356416"/>
        <dbReference type="EC" id="4.2.1.24"/>
    </reaction>
</comment>
<keyword evidence="6 13" id="KW-0456">Lyase</keyword>
<proteinExistence type="inferred from homology"/>
<feature type="active site" description="Schiff-base intermediate with substrate" evidence="9">
    <location>
        <position position="195"/>
    </location>
</feature>
<dbReference type="EMBL" id="RAWE01000123">
    <property type="protein sequence ID" value="RKG99069.1"/>
    <property type="molecule type" value="Genomic_DNA"/>
</dbReference>
<organism evidence="15 16">
    <name type="scientific">Corallococcus carmarthensis</name>
    <dbReference type="NCBI Taxonomy" id="2316728"/>
    <lineage>
        <taxon>Bacteria</taxon>
        <taxon>Pseudomonadati</taxon>
        <taxon>Myxococcota</taxon>
        <taxon>Myxococcia</taxon>
        <taxon>Myxococcales</taxon>
        <taxon>Cystobacterineae</taxon>
        <taxon>Myxococcaceae</taxon>
        <taxon>Corallococcus</taxon>
    </lineage>
</organism>
<keyword evidence="7 13" id="KW-0627">Porphyrin biosynthesis</keyword>
<dbReference type="SMART" id="SM01004">
    <property type="entry name" value="ALAD"/>
    <property type="match status" value="1"/>
</dbReference>
<feature type="binding site" evidence="11">
    <location>
        <position position="120"/>
    </location>
    <ligand>
        <name>Zn(2+)</name>
        <dbReference type="ChEBI" id="CHEBI:29105"/>
        <note>catalytic</note>
    </ligand>
</feature>
<reference evidence="16" key="1">
    <citation type="submission" date="2018-09" db="EMBL/GenBank/DDBJ databases">
        <authorList>
            <person name="Livingstone P.G."/>
            <person name="Whitworth D.E."/>
        </authorList>
    </citation>
    <scope>NUCLEOTIDE SEQUENCE [LARGE SCALE GENOMIC DNA]</scope>
    <source>
        <strain evidence="16">CA043D</strain>
    </source>
</reference>
<evidence type="ECO:0000256" key="13">
    <source>
        <dbReference type="RuleBase" id="RU000515"/>
    </source>
</evidence>
<evidence type="ECO:0000256" key="12">
    <source>
        <dbReference type="PIRSR" id="PIRSR001415-5"/>
    </source>
</evidence>
<keyword evidence="5" id="KW-0350">Heme biosynthesis</keyword>
<evidence type="ECO:0000313" key="15">
    <source>
        <dbReference type="EMBL" id="RKG99069.1"/>
    </source>
</evidence>
<dbReference type="AlphaFoldDB" id="A0A3A8JTH8"/>
<dbReference type="GO" id="GO:0004655">
    <property type="term" value="F:porphobilinogen synthase activity"/>
    <property type="evidence" value="ECO:0007669"/>
    <property type="project" value="UniProtKB-EC"/>
</dbReference>
<comment type="pathway">
    <text evidence="1">Porphyrin-containing compound metabolism; protoporphyrin-IX biosynthesis; coproporphyrinogen-III from 5-aminolevulinate: step 1/4.</text>
</comment>
<evidence type="ECO:0000256" key="11">
    <source>
        <dbReference type="PIRSR" id="PIRSR001415-3"/>
    </source>
</evidence>
<feature type="active site" description="Schiff-base intermediate with substrate" evidence="9">
    <location>
        <position position="248"/>
    </location>
</feature>
<evidence type="ECO:0000256" key="5">
    <source>
        <dbReference type="ARBA" id="ARBA00023133"/>
    </source>
</evidence>
<evidence type="ECO:0000256" key="4">
    <source>
        <dbReference type="ARBA" id="ARBA00020771"/>
    </source>
</evidence>
<dbReference type="InterPro" id="IPR013785">
    <property type="entry name" value="Aldolase_TIM"/>
</dbReference>
<feature type="binding site" evidence="10">
    <location>
        <position position="205"/>
    </location>
    <ligand>
        <name>5-aminolevulinate</name>
        <dbReference type="ChEBI" id="CHEBI:356416"/>
        <label>1</label>
    </ligand>
</feature>
<evidence type="ECO:0000313" key="16">
    <source>
        <dbReference type="Proteomes" id="UP000268313"/>
    </source>
</evidence>
<accession>A0A3A8JTH8</accession>
<dbReference type="CDD" id="cd00384">
    <property type="entry name" value="ALAD_PBGS"/>
    <property type="match status" value="1"/>
</dbReference>
<comment type="similarity">
    <text evidence="2 14">Belongs to the ALAD family.</text>
</comment>
<dbReference type="Pfam" id="PF00490">
    <property type="entry name" value="ALAD"/>
    <property type="match status" value="1"/>
</dbReference>
<dbReference type="GO" id="GO:0006782">
    <property type="term" value="P:protoporphyrinogen IX biosynthetic process"/>
    <property type="evidence" value="ECO:0007669"/>
    <property type="project" value="UniProtKB-UniPathway"/>
</dbReference>
<evidence type="ECO:0000256" key="8">
    <source>
        <dbReference type="ARBA" id="ARBA00047651"/>
    </source>
</evidence>
<dbReference type="Gene3D" id="3.20.20.70">
    <property type="entry name" value="Aldolase class I"/>
    <property type="match status" value="1"/>
</dbReference>
<dbReference type="GO" id="GO:0008270">
    <property type="term" value="F:zinc ion binding"/>
    <property type="evidence" value="ECO:0007669"/>
    <property type="project" value="TreeGrafter"/>
</dbReference>
<keyword evidence="12" id="KW-0460">Magnesium</keyword>
<keyword evidence="16" id="KW-1185">Reference proteome</keyword>
<keyword evidence="11" id="KW-0479">Metal-binding</keyword>
<dbReference type="FunFam" id="3.20.20.70:FF:000019">
    <property type="entry name" value="Delta-aminolevulinic acid dehydratase"/>
    <property type="match status" value="1"/>
</dbReference>
<dbReference type="PANTHER" id="PTHR11458:SF0">
    <property type="entry name" value="DELTA-AMINOLEVULINIC ACID DEHYDRATASE"/>
    <property type="match status" value="1"/>
</dbReference>
<evidence type="ECO:0000256" key="9">
    <source>
        <dbReference type="PIRSR" id="PIRSR001415-1"/>
    </source>
</evidence>
<evidence type="ECO:0000256" key="6">
    <source>
        <dbReference type="ARBA" id="ARBA00023239"/>
    </source>
</evidence>
<comment type="subunit">
    <text evidence="13">Homooctamer.</text>
</comment>
<dbReference type="InterPro" id="IPR001731">
    <property type="entry name" value="ALAD"/>
</dbReference>
<evidence type="ECO:0000256" key="7">
    <source>
        <dbReference type="ARBA" id="ARBA00023244"/>
    </source>
</evidence>
<dbReference type="RefSeq" id="WP_120605572.1">
    <property type="nucleotide sequence ID" value="NZ_JABFJX010000248.1"/>
</dbReference>
<evidence type="ECO:0000256" key="1">
    <source>
        <dbReference type="ARBA" id="ARBA00004694"/>
    </source>
</evidence>
<feature type="binding site" evidence="11">
    <location>
        <position position="122"/>
    </location>
    <ligand>
        <name>Zn(2+)</name>
        <dbReference type="ChEBI" id="CHEBI:29105"/>
        <note>catalytic</note>
    </ligand>
</feature>
<dbReference type="PIRSF" id="PIRSF001415">
    <property type="entry name" value="Porphbilin_synth"/>
    <property type="match status" value="1"/>
</dbReference>
<dbReference type="InterPro" id="IPR030656">
    <property type="entry name" value="ALAD_AS"/>
</dbReference>
<dbReference type="PROSITE" id="PS00169">
    <property type="entry name" value="D_ALA_DEHYDRATASE"/>
    <property type="match status" value="1"/>
</dbReference>
<dbReference type="SUPFAM" id="SSF51569">
    <property type="entry name" value="Aldolase"/>
    <property type="match status" value="1"/>
</dbReference>
<evidence type="ECO:0000256" key="3">
    <source>
        <dbReference type="ARBA" id="ARBA00012053"/>
    </source>
</evidence>
<dbReference type="GO" id="GO:0005829">
    <property type="term" value="C:cytosol"/>
    <property type="evidence" value="ECO:0007669"/>
    <property type="project" value="TreeGrafter"/>
</dbReference>
<keyword evidence="11" id="KW-0862">Zinc</keyword>
<feature type="binding site" evidence="12">
    <location>
        <position position="233"/>
    </location>
    <ligand>
        <name>Mg(2+)</name>
        <dbReference type="ChEBI" id="CHEBI:18420"/>
    </ligand>
</feature>
<name>A0A3A8JTH8_9BACT</name>
<evidence type="ECO:0000256" key="14">
    <source>
        <dbReference type="RuleBase" id="RU004161"/>
    </source>
</evidence>
<feature type="binding site" evidence="11">
    <location>
        <position position="130"/>
    </location>
    <ligand>
        <name>Zn(2+)</name>
        <dbReference type="ChEBI" id="CHEBI:29105"/>
        <note>catalytic</note>
    </ligand>
</feature>
<feature type="binding site" evidence="10">
    <location>
        <position position="313"/>
    </location>
    <ligand>
        <name>5-aminolevulinate</name>
        <dbReference type="ChEBI" id="CHEBI:356416"/>
        <label>2</label>
    </ligand>
</feature>
<dbReference type="PRINTS" id="PR00144">
    <property type="entry name" value="DALDHYDRTASE"/>
</dbReference>
<comment type="caution">
    <text evidence="15">The sequence shown here is derived from an EMBL/GenBank/DDBJ whole genome shotgun (WGS) entry which is preliminary data.</text>
</comment>
<dbReference type="PANTHER" id="PTHR11458">
    <property type="entry name" value="DELTA-AMINOLEVULINIC ACID DEHYDRATASE"/>
    <property type="match status" value="1"/>
</dbReference>
<evidence type="ECO:0000256" key="2">
    <source>
        <dbReference type="ARBA" id="ARBA00008055"/>
    </source>
</evidence>
<gene>
    <name evidence="15" type="primary">hemB</name>
    <name evidence="15" type="ORF">D7X32_27665</name>
</gene>
<feature type="binding site" evidence="10">
    <location>
        <position position="274"/>
    </location>
    <ligand>
        <name>5-aminolevulinate</name>
        <dbReference type="ChEBI" id="CHEBI:356416"/>
        <label>2</label>
    </ligand>
</feature>
<evidence type="ECO:0000256" key="10">
    <source>
        <dbReference type="PIRSR" id="PIRSR001415-2"/>
    </source>
</evidence>
<dbReference type="UniPathway" id="UPA00251">
    <property type="reaction ID" value="UER00318"/>
</dbReference>